<dbReference type="InterPro" id="IPR001002">
    <property type="entry name" value="Chitin-bd_1"/>
</dbReference>
<dbReference type="OrthoDB" id="3769880at2759"/>
<dbReference type="AlphaFoldDB" id="A0A6A6VL51"/>
<feature type="region of interest" description="Disordered" evidence="3">
    <location>
        <begin position="1"/>
        <end position="28"/>
    </location>
</feature>
<dbReference type="Gene3D" id="3.30.60.10">
    <property type="entry name" value="Endochitinase-like"/>
    <property type="match status" value="1"/>
</dbReference>
<protein>
    <submittedName>
        <fullName evidence="5">Carbohydrate-binding module family 18 protein</fullName>
    </submittedName>
</protein>
<feature type="domain" description="Chitin-binding type-1" evidence="4">
    <location>
        <begin position="22"/>
        <end position="69"/>
    </location>
</feature>
<feature type="compositionally biased region" description="Polar residues" evidence="3">
    <location>
        <begin position="151"/>
        <end position="167"/>
    </location>
</feature>
<reference evidence="5" key="1">
    <citation type="journal article" date="2020" name="Stud. Mycol.">
        <title>101 Dothideomycetes genomes: a test case for predicting lifestyles and emergence of pathogens.</title>
        <authorList>
            <person name="Haridas S."/>
            <person name="Albert R."/>
            <person name="Binder M."/>
            <person name="Bloem J."/>
            <person name="Labutti K."/>
            <person name="Salamov A."/>
            <person name="Andreopoulos B."/>
            <person name="Baker S."/>
            <person name="Barry K."/>
            <person name="Bills G."/>
            <person name="Bluhm B."/>
            <person name="Cannon C."/>
            <person name="Castanera R."/>
            <person name="Culley D."/>
            <person name="Daum C."/>
            <person name="Ezra D."/>
            <person name="Gonzalez J."/>
            <person name="Henrissat B."/>
            <person name="Kuo A."/>
            <person name="Liang C."/>
            <person name="Lipzen A."/>
            <person name="Lutzoni F."/>
            <person name="Magnuson J."/>
            <person name="Mondo S."/>
            <person name="Nolan M."/>
            <person name="Ohm R."/>
            <person name="Pangilinan J."/>
            <person name="Park H.-J."/>
            <person name="Ramirez L."/>
            <person name="Alfaro M."/>
            <person name="Sun H."/>
            <person name="Tritt A."/>
            <person name="Yoshinaga Y."/>
            <person name="Zwiers L.-H."/>
            <person name="Turgeon B."/>
            <person name="Goodwin S."/>
            <person name="Spatafora J."/>
            <person name="Crous P."/>
            <person name="Grigoriev I."/>
        </authorList>
    </citation>
    <scope>NUCLEOTIDE SEQUENCE</scope>
    <source>
        <strain evidence="5">CBS 119925</strain>
    </source>
</reference>
<dbReference type="Gene3D" id="2.60.120.260">
    <property type="entry name" value="Galactose-binding domain-like"/>
    <property type="match status" value="1"/>
</dbReference>
<organism evidence="5 6">
    <name type="scientific">Sporormia fimetaria CBS 119925</name>
    <dbReference type="NCBI Taxonomy" id="1340428"/>
    <lineage>
        <taxon>Eukaryota</taxon>
        <taxon>Fungi</taxon>
        <taxon>Dikarya</taxon>
        <taxon>Ascomycota</taxon>
        <taxon>Pezizomycotina</taxon>
        <taxon>Dothideomycetes</taxon>
        <taxon>Pleosporomycetidae</taxon>
        <taxon>Pleosporales</taxon>
        <taxon>Sporormiaceae</taxon>
        <taxon>Sporormia</taxon>
    </lineage>
</organism>
<accession>A0A6A6VL51</accession>
<evidence type="ECO:0000313" key="6">
    <source>
        <dbReference type="Proteomes" id="UP000799440"/>
    </source>
</evidence>
<evidence type="ECO:0000256" key="2">
    <source>
        <dbReference type="PROSITE-ProRule" id="PRU00261"/>
    </source>
</evidence>
<keyword evidence="2" id="KW-1015">Disulfide bond</keyword>
<dbReference type="Proteomes" id="UP000799440">
    <property type="component" value="Unassembled WGS sequence"/>
</dbReference>
<dbReference type="SUPFAM" id="SSF57016">
    <property type="entry name" value="Plant lectins/antimicrobial peptides"/>
    <property type="match status" value="1"/>
</dbReference>
<evidence type="ECO:0000259" key="4">
    <source>
        <dbReference type="PROSITE" id="PS50941"/>
    </source>
</evidence>
<proteinExistence type="predicted"/>
<feature type="compositionally biased region" description="Low complexity" evidence="3">
    <location>
        <begin position="1"/>
        <end position="16"/>
    </location>
</feature>
<gene>
    <name evidence="5" type="ORF">M011DRAFT_236268</name>
</gene>
<evidence type="ECO:0000256" key="3">
    <source>
        <dbReference type="SAM" id="MobiDB-lite"/>
    </source>
</evidence>
<feature type="compositionally biased region" description="Low complexity" evidence="3">
    <location>
        <begin position="77"/>
        <end position="145"/>
    </location>
</feature>
<comment type="caution">
    <text evidence="2">Lacks conserved residue(s) required for the propagation of feature annotation.</text>
</comment>
<dbReference type="EMBL" id="MU006564">
    <property type="protein sequence ID" value="KAF2750280.1"/>
    <property type="molecule type" value="Genomic_DNA"/>
</dbReference>
<dbReference type="PROSITE" id="PS50941">
    <property type="entry name" value="CHIT_BIND_I_2"/>
    <property type="match status" value="1"/>
</dbReference>
<feature type="disulfide bond" evidence="2">
    <location>
        <begin position="42"/>
        <end position="56"/>
    </location>
</feature>
<dbReference type="GO" id="GO:0008061">
    <property type="term" value="F:chitin binding"/>
    <property type="evidence" value="ECO:0007669"/>
    <property type="project" value="UniProtKB-UniRule"/>
</dbReference>
<name>A0A6A6VL51_9PLEO</name>
<sequence>MGSATSTSSTALPSPTQKISTNARCGKGGDGMTCRGSPWGNCCSALSLCGRTLLSCGLGCQSGFGDCKGVSPSPSNTLTATTTASASSSSSSTSSSSTSETLTGSSLSITETSTTTSSSSTSGTSAESSSSTTEASTTTSETTSTRPPYTPTCTPFDSSNAVRNPSFETGDLSEWEMSTYGDFEIAEAATGNSASGDWEFKFVAVGSERAGYTIVQRNVYIPSGNSIYCNAQSRAIRDAPPHDSPWDDETNWEVRIDGSICAYNYAYSNGYSGFMEGMTSVEGDYHTVAVVAWTLPNSGHVEIGLDDVSITSFHGPAMNCVEEGEYKV</sequence>
<dbReference type="InterPro" id="IPR036861">
    <property type="entry name" value="Endochitinase-like_sf"/>
</dbReference>
<evidence type="ECO:0000313" key="5">
    <source>
        <dbReference type="EMBL" id="KAF2750280.1"/>
    </source>
</evidence>
<feature type="region of interest" description="Disordered" evidence="3">
    <location>
        <begin position="71"/>
        <end position="168"/>
    </location>
</feature>
<dbReference type="CDD" id="cd11618">
    <property type="entry name" value="ChtBD1_1"/>
    <property type="match status" value="1"/>
</dbReference>
<evidence type="ECO:0000256" key="1">
    <source>
        <dbReference type="ARBA" id="ARBA00022669"/>
    </source>
</evidence>
<keyword evidence="1 2" id="KW-0147">Chitin-binding</keyword>
<keyword evidence="6" id="KW-1185">Reference proteome</keyword>